<keyword evidence="1" id="KW-0732">Signal</keyword>
<protein>
    <recommendedName>
        <fullName evidence="4">Lipoprotein</fullName>
    </recommendedName>
</protein>
<proteinExistence type="predicted"/>
<evidence type="ECO:0000256" key="1">
    <source>
        <dbReference type="SAM" id="SignalP"/>
    </source>
</evidence>
<evidence type="ECO:0000313" key="2">
    <source>
        <dbReference type="EMBL" id="PVA12033.1"/>
    </source>
</evidence>
<feature type="signal peptide" evidence="1">
    <location>
        <begin position="1"/>
        <end position="15"/>
    </location>
</feature>
<reference evidence="2 3" key="1">
    <citation type="submission" date="2018-04" db="EMBL/GenBank/DDBJ databases">
        <title>Pelagivirga bohaiensis gen. nov., sp. nov., a bacterium isolated from the Bohai Sea.</title>
        <authorList>
            <person name="Ji X."/>
        </authorList>
    </citation>
    <scope>NUCLEOTIDE SEQUENCE [LARGE SCALE GENOMIC DNA]</scope>
    <source>
        <strain evidence="2 3">BH-SD19</strain>
    </source>
</reference>
<evidence type="ECO:0008006" key="4">
    <source>
        <dbReference type="Google" id="ProtNLM"/>
    </source>
</evidence>
<evidence type="ECO:0000313" key="3">
    <source>
        <dbReference type="Proteomes" id="UP000244446"/>
    </source>
</evidence>
<name>A0A2T7GC99_9RHOB</name>
<dbReference type="Proteomes" id="UP000244446">
    <property type="component" value="Unassembled WGS sequence"/>
</dbReference>
<dbReference type="AlphaFoldDB" id="A0A2T7GC99"/>
<keyword evidence="3" id="KW-1185">Reference proteome</keyword>
<sequence>MLAAMAVSLGLSACAGVSGDTAPRGAADGVPQAAWPASLNITAINVNVPRTLQVSEANRYYPGGDIVWRGDPIGDRHAQVEAIFREGASRGTKGMTSGAPVILDIEVTRFHALTEKARYSTGGVHDINFSVSLRDAATGQALSPPRQLQADMKAFGGQAAIAADQRGETQKVRITAHLAEVIRADLTRPGSYQAENLGLMSVFDRY</sequence>
<feature type="chain" id="PRO_5015774298" description="Lipoprotein" evidence="1">
    <location>
        <begin position="16"/>
        <end position="206"/>
    </location>
</feature>
<dbReference type="OrthoDB" id="7836640at2"/>
<gene>
    <name evidence="2" type="ORF">DC366_00455</name>
</gene>
<organism evidence="2 3">
    <name type="scientific">Pelagivirga sediminicola</name>
    <dbReference type="NCBI Taxonomy" id="2170575"/>
    <lineage>
        <taxon>Bacteria</taxon>
        <taxon>Pseudomonadati</taxon>
        <taxon>Pseudomonadota</taxon>
        <taxon>Alphaproteobacteria</taxon>
        <taxon>Rhodobacterales</taxon>
        <taxon>Paracoccaceae</taxon>
        <taxon>Pelagivirga</taxon>
    </lineage>
</organism>
<dbReference type="InterPro" id="IPR046705">
    <property type="entry name" value="DUF6778"/>
</dbReference>
<comment type="caution">
    <text evidence="2">The sequence shown here is derived from an EMBL/GenBank/DDBJ whole genome shotgun (WGS) entry which is preliminary data.</text>
</comment>
<dbReference type="EMBL" id="QCYH01000001">
    <property type="protein sequence ID" value="PVA12033.1"/>
    <property type="molecule type" value="Genomic_DNA"/>
</dbReference>
<dbReference type="Pfam" id="PF20569">
    <property type="entry name" value="DUF6778"/>
    <property type="match status" value="1"/>
</dbReference>
<accession>A0A2T7GC99</accession>